<keyword evidence="6 10" id="KW-0560">Oxidoreductase</keyword>
<dbReference type="InterPro" id="IPR001128">
    <property type="entry name" value="Cyt_P450"/>
</dbReference>
<keyword evidence="8 10" id="KW-0503">Monooxygenase</keyword>
<evidence type="ECO:0000256" key="6">
    <source>
        <dbReference type="ARBA" id="ARBA00023002"/>
    </source>
</evidence>
<dbReference type="AlphaFoldDB" id="A0AAD7JHE8"/>
<dbReference type="Pfam" id="PF00067">
    <property type="entry name" value="p450"/>
    <property type="match status" value="1"/>
</dbReference>
<organism evidence="11 12">
    <name type="scientific">Mycena metata</name>
    <dbReference type="NCBI Taxonomy" id="1033252"/>
    <lineage>
        <taxon>Eukaryota</taxon>
        <taxon>Fungi</taxon>
        <taxon>Dikarya</taxon>
        <taxon>Basidiomycota</taxon>
        <taxon>Agaricomycotina</taxon>
        <taxon>Agaricomycetes</taxon>
        <taxon>Agaricomycetidae</taxon>
        <taxon>Agaricales</taxon>
        <taxon>Marasmiineae</taxon>
        <taxon>Mycenaceae</taxon>
        <taxon>Mycena</taxon>
    </lineage>
</organism>
<dbReference type="PRINTS" id="PR00385">
    <property type="entry name" value="P450"/>
</dbReference>
<evidence type="ECO:0000313" key="12">
    <source>
        <dbReference type="Proteomes" id="UP001215598"/>
    </source>
</evidence>
<dbReference type="InterPro" id="IPR017972">
    <property type="entry name" value="Cyt_P450_CS"/>
</dbReference>
<dbReference type="GO" id="GO:0020037">
    <property type="term" value="F:heme binding"/>
    <property type="evidence" value="ECO:0007669"/>
    <property type="project" value="InterPro"/>
</dbReference>
<sequence>MNSKIHIAVLVGIASAIALAILRGRRLLPPSVGKFPLGEKPWKAYAGLAKTLGPVLSVSTFGKTVIILNSAESALEIVDRRVNFACKPRWPMAELLGKQHSVAFVYYGERHKKMRKVLHASLNPTIIVSTWGEHVDMQSISLCSALLKAPDAFFTLIEDNIQRHVIGHVYGRQPTSEYCRIIKDVMDQTSAALQPGRWMVDLWPALLHLPSWIPGAEFKRWAAEARELFLRSMTEPFLATKADVASGNAPFSFVQYALQNVDYISPEDENVLIDAAGTFVTAGTETTVSVLLTFVAMMSRHPDVQEKAFREIQETVGDDRLANLQDRESLPYLECIIKELLRFNPSVPLIPHSNMREDTYQDYRIPQKSWILINVWAVLHDESTYPNPEKFIPERFKQASTPDPRSFVFGLGRRRCPGAAFAELVLYISMVRLLTLFKFTSMDDGQPFDVVPRLVTIPKPFNCRITVRANARALLESHLTR</sequence>
<proteinExistence type="inferred from homology"/>
<dbReference type="PANTHER" id="PTHR46300">
    <property type="entry name" value="P450, PUTATIVE (EUROFUNG)-RELATED-RELATED"/>
    <property type="match status" value="1"/>
</dbReference>
<feature type="binding site" description="axial binding residue" evidence="9">
    <location>
        <position position="416"/>
    </location>
    <ligand>
        <name>heme</name>
        <dbReference type="ChEBI" id="CHEBI:30413"/>
    </ligand>
    <ligandPart>
        <name>Fe</name>
        <dbReference type="ChEBI" id="CHEBI:18248"/>
    </ligandPart>
</feature>
<dbReference type="InterPro" id="IPR002401">
    <property type="entry name" value="Cyt_P450_E_grp-I"/>
</dbReference>
<comment type="similarity">
    <text evidence="3 10">Belongs to the cytochrome P450 family.</text>
</comment>
<accession>A0AAD7JHE8</accession>
<dbReference type="GO" id="GO:0005506">
    <property type="term" value="F:iron ion binding"/>
    <property type="evidence" value="ECO:0007669"/>
    <property type="project" value="InterPro"/>
</dbReference>
<dbReference type="InterPro" id="IPR036396">
    <property type="entry name" value="Cyt_P450_sf"/>
</dbReference>
<evidence type="ECO:0000256" key="1">
    <source>
        <dbReference type="ARBA" id="ARBA00001971"/>
    </source>
</evidence>
<dbReference type="PRINTS" id="PR00463">
    <property type="entry name" value="EP450I"/>
</dbReference>
<dbReference type="GO" id="GO:0016705">
    <property type="term" value="F:oxidoreductase activity, acting on paired donors, with incorporation or reduction of molecular oxygen"/>
    <property type="evidence" value="ECO:0007669"/>
    <property type="project" value="InterPro"/>
</dbReference>
<dbReference type="PANTHER" id="PTHR46300:SF7">
    <property type="entry name" value="P450, PUTATIVE (EUROFUNG)-RELATED"/>
    <property type="match status" value="1"/>
</dbReference>
<evidence type="ECO:0000256" key="8">
    <source>
        <dbReference type="ARBA" id="ARBA00023033"/>
    </source>
</evidence>
<gene>
    <name evidence="11" type="ORF">B0H16DRAFT_1526031</name>
</gene>
<evidence type="ECO:0000256" key="3">
    <source>
        <dbReference type="ARBA" id="ARBA00010617"/>
    </source>
</evidence>
<dbReference type="GO" id="GO:0004497">
    <property type="term" value="F:monooxygenase activity"/>
    <property type="evidence" value="ECO:0007669"/>
    <property type="project" value="UniProtKB-KW"/>
</dbReference>
<evidence type="ECO:0000256" key="2">
    <source>
        <dbReference type="ARBA" id="ARBA00005179"/>
    </source>
</evidence>
<name>A0AAD7JHE8_9AGAR</name>
<dbReference type="SUPFAM" id="SSF48264">
    <property type="entry name" value="Cytochrome P450"/>
    <property type="match status" value="1"/>
</dbReference>
<evidence type="ECO:0000256" key="5">
    <source>
        <dbReference type="ARBA" id="ARBA00022723"/>
    </source>
</evidence>
<keyword evidence="5 9" id="KW-0479">Metal-binding</keyword>
<reference evidence="11" key="1">
    <citation type="submission" date="2023-03" db="EMBL/GenBank/DDBJ databases">
        <title>Massive genome expansion in bonnet fungi (Mycena s.s.) driven by repeated elements and novel gene families across ecological guilds.</title>
        <authorList>
            <consortium name="Lawrence Berkeley National Laboratory"/>
            <person name="Harder C.B."/>
            <person name="Miyauchi S."/>
            <person name="Viragh M."/>
            <person name="Kuo A."/>
            <person name="Thoen E."/>
            <person name="Andreopoulos B."/>
            <person name="Lu D."/>
            <person name="Skrede I."/>
            <person name="Drula E."/>
            <person name="Henrissat B."/>
            <person name="Morin E."/>
            <person name="Kohler A."/>
            <person name="Barry K."/>
            <person name="LaButti K."/>
            <person name="Morin E."/>
            <person name="Salamov A."/>
            <person name="Lipzen A."/>
            <person name="Mereny Z."/>
            <person name="Hegedus B."/>
            <person name="Baldrian P."/>
            <person name="Stursova M."/>
            <person name="Weitz H."/>
            <person name="Taylor A."/>
            <person name="Grigoriev I.V."/>
            <person name="Nagy L.G."/>
            <person name="Martin F."/>
            <person name="Kauserud H."/>
        </authorList>
    </citation>
    <scope>NUCLEOTIDE SEQUENCE</scope>
    <source>
        <strain evidence="11">CBHHK182m</strain>
    </source>
</reference>
<comment type="cofactor">
    <cofactor evidence="1 9">
        <name>heme</name>
        <dbReference type="ChEBI" id="CHEBI:30413"/>
    </cofactor>
</comment>
<evidence type="ECO:0000313" key="11">
    <source>
        <dbReference type="EMBL" id="KAJ7764871.1"/>
    </source>
</evidence>
<evidence type="ECO:0000256" key="7">
    <source>
        <dbReference type="ARBA" id="ARBA00023004"/>
    </source>
</evidence>
<evidence type="ECO:0000256" key="4">
    <source>
        <dbReference type="ARBA" id="ARBA00022617"/>
    </source>
</evidence>
<dbReference type="InterPro" id="IPR050364">
    <property type="entry name" value="Cytochrome_P450_fung"/>
</dbReference>
<evidence type="ECO:0000256" key="10">
    <source>
        <dbReference type="RuleBase" id="RU000461"/>
    </source>
</evidence>
<evidence type="ECO:0000256" key="9">
    <source>
        <dbReference type="PIRSR" id="PIRSR602401-1"/>
    </source>
</evidence>
<comment type="pathway">
    <text evidence="2">Secondary metabolite biosynthesis.</text>
</comment>
<dbReference type="PROSITE" id="PS00086">
    <property type="entry name" value="CYTOCHROME_P450"/>
    <property type="match status" value="1"/>
</dbReference>
<protein>
    <submittedName>
        <fullName evidence="11">Cytochrome P450</fullName>
    </submittedName>
</protein>
<dbReference type="EMBL" id="JARKIB010000027">
    <property type="protein sequence ID" value="KAJ7764871.1"/>
    <property type="molecule type" value="Genomic_DNA"/>
</dbReference>
<keyword evidence="7 9" id="KW-0408">Iron</keyword>
<dbReference type="Gene3D" id="1.10.630.10">
    <property type="entry name" value="Cytochrome P450"/>
    <property type="match status" value="1"/>
</dbReference>
<dbReference type="Proteomes" id="UP001215598">
    <property type="component" value="Unassembled WGS sequence"/>
</dbReference>
<keyword evidence="12" id="KW-1185">Reference proteome</keyword>
<comment type="caution">
    <text evidence="11">The sequence shown here is derived from an EMBL/GenBank/DDBJ whole genome shotgun (WGS) entry which is preliminary data.</text>
</comment>
<keyword evidence="4 9" id="KW-0349">Heme</keyword>